<dbReference type="Pfam" id="PF05758">
    <property type="entry name" value="Ycf1"/>
    <property type="match status" value="1"/>
</dbReference>
<comment type="similarity">
    <text evidence="3">Belongs to the complex I subunit 5 family.</text>
</comment>
<proteinExistence type="inferred from homology"/>
<dbReference type="PANTHER" id="PTHR11432:SF3">
    <property type="entry name" value="NADH-UBIQUINONE OXIDOREDUCTASE CHAIN 1"/>
    <property type="match status" value="1"/>
</dbReference>
<gene>
    <name evidence="24" type="ORF">Scep_031021</name>
</gene>
<comment type="catalytic activity">
    <reaction evidence="20">
        <text>a plastoquinone + NADH + (n+1) H(+)(in) = a plastoquinol + NAD(+) + n H(+)(out)</text>
        <dbReference type="Rhea" id="RHEA:42608"/>
        <dbReference type="Rhea" id="RHEA-COMP:9561"/>
        <dbReference type="Rhea" id="RHEA-COMP:9562"/>
        <dbReference type="ChEBI" id="CHEBI:15378"/>
        <dbReference type="ChEBI" id="CHEBI:17757"/>
        <dbReference type="ChEBI" id="CHEBI:57540"/>
        <dbReference type="ChEBI" id="CHEBI:57945"/>
        <dbReference type="ChEBI" id="CHEBI:62192"/>
    </reaction>
</comment>
<comment type="caution">
    <text evidence="24">The sequence shown here is derived from an EMBL/GenBank/DDBJ whole genome shotgun (WGS) entry which is preliminary data.</text>
</comment>
<reference evidence="24 25" key="1">
    <citation type="submission" date="2024-01" db="EMBL/GenBank/DDBJ databases">
        <title>Genome assemblies of Stephania.</title>
        <authorList>
            <person name="Yang L."/>
        </authorList>
    </citation>
    <scope>NUCLEOTIDE SEQUENCE [LARGE SCALE GENOMIC DNA]</scope>
    <source>
        <strain evidence="24">JXDWG</strain>
        <tissue evidence="24">Leaf</tissue>
    </source>
</reference>
<evidence type="ECO:0000256" key="15">
    <source>
        <dbReference type="ARBA" id="ARBA00023078"/>
    </source>
</evidence>
<dbReference type="Pfam" id="PF00146">
    <property type="entry name" value="NADHdh"/>
    <property type="match status" value="1"/>
</dbReference>
<keyword evidence="7" id="KW-0150">Chloroplast</keyword>
<evidence type="ECO:0000256" key="9">
    <source>
        <dbReference type="ARBA" id="ARBA00022719"/>
    </source>
</evidence>
<dbReference type="PROSITE" id="PS51379">
    <property type="entry name" value="4FE4S_FER_2"/>
    <property type="match status" value="1"/>
</dbReference>
<comment type="similarity">
    <text evidence="4 21">Belongs to the complex I subunit 1 family.</text>
</comment>
<evidence type="ECO:0000313" key="24">
    <source>
        <dbReference type="EMBL" id="KAK9080988.1"/>
    </source>
</evidence>
<evidence type="ECO:0000256" key="22">
    <source>
        <dbReference type="SAM" id="MobiDB-lite"/>
    </source>
</evidence>
<evidence type="ECO:0000313" key="25">
    <source>
        <dbReference type="Proteomes" id="UP001419268"/>
    </source>
</evidence>
<dbReference type="PANTHER" id="PTHR11432">
    <property type="entry name" value="NADH DEHYDROGENASE SUBUNIT 1"/>
    <property type="match status" value="1"/>
</dbReference>
<dbReference type="InterPro" id="IPR002128">
    <property type="entry name" value="NADH_UbQ_OxRdtase_chlpt_su5_C"/>
</dbReference>
<evidence type="ECO:0000256" key="14">
    <source>
        <dbReference type="ARBA" id="ARBA00023027"/>
    </source>
</evidence>
<keyword evidence="16" id="KW-0472">Membrane</keyword>
<dbReference type="GO" id="GO:0009535">
    <property type="term" value="C:chloroplast thylakoid membrane"/>
    <property type="evidence" value="ECO:0007669"/>
    <property type="project" value="UniProtKB-SubCell"/>
</dbReference>
<evidence type="ECO:0000256" key="10">
    <source>
        <dbReference type="ARBA" id="ARBA00022857"/>
    </source>
</evidence>
<evidence type="ECO:0000256" key="11">
    <source>
        <dbReference type="ARBA" id="ARBA00022957"/>
    </source>
</evidence>
<evidence type="ECO:0000256" key="19">
    <source>
        <dbReference type="ARBA" id="ARBA00047726"/>
    </source>
</evidence>
<dbReference type="GO" id="GO:0005886">
    <property type="term" value="C:plasma membrane"/>
    <property type="evidence" value="ECO:0007669"/>
    <property type="project" value="UniProtKB-SubCell"/>
</dbReference>
<evidence type="ECO:0000256" key="20">
    <source>
        <dbReference type="ARBA" id="ARBA00048026"/>
    </source>
</evidence>
<evidence type="ECO:0000256" key="7">
    <source>
        <dbReference type="ARBA" id="ARBA00022528"/>
    </source>
</evidence>
<dbReference type="Proteomes" id="UP001419268">
    <property type="component" value="Unassembled WGS sequence"/>
</dbReference>
<evidence type="ECO:0000256" key="4">
    <source>
        <dbReference type="ARBA" id="ARBA00010535"/>
    </source>
</evidence>
<comment type="function">
    <text evidence="1">NDH shuttles electrons from NAD(P)H:plastoquinone, via FMN and iron-sulfur (Fe-S) centers, to quinones in the photosynthetic chain and possibly in a chloroplast respiratory chain. The immediate electron acceptor for the enzyme in this species is believed to be plastoquinone. Couples the redox reaction to proton translocation, and thus conserves the redox energy in a proton gradient.</text>
</comment>
<name>A0AAP0DX69_9MAGN</name>
<keyword evidence="14 21" id="KW-0520">NAD</keyword>
<comment type="catalytic activity">
    <reaction evidence="19">
        <text>a plastoquinone + NADPH + (n+1) H(+)(in) = a plastoquinol + NADP(+) + n H(+)(out)</text>
        <dbReference type="Rhea" id="RHEA:42612"/>
        <dbReference type="Rhea" id="RHEA-COMP:9561"/>
        <dbReference type="Rhea" id="RHEA-COMP:9562"/>
        <dbReference type="ChEBI" id="CHEBI:15378"/>
        <dbReference type="ChEBI" id="CHEBI:17757"/>
        <dbReference type="ChEBI" id="CHEBI:57783"/>
        <dbReference type="ChEBI" id="CHEBI:58349"/>
        <dbReference type="ChEBI" id="CHEBI:62192"/>
    </reaction>
</comment>
<accession>A0AAP0DX69</accession>
<dbReference type="InterPro" id="IPR008896">
    <property type="entry name" value="TIC214"/>
</dbReference>
<dbReference type="GO" id="GO:0003954">
    <property type="term" value="F:NADH dehydrogenase activity"/>
    <property type="evidence" value="ECO:0007669"/>
    <property type="project" value="TreeGrafter"/>
</dbReference>
<evidence type="ECO:0000256" key="21">
    <source>
        <dbReference type="RuleBase" id="RU000471"/>
    </source>
</evidence>
<evidence type="ECO:0000256" key="17">
    <source>
        <dbReference type="ARBA" id="ARBA00029876"/>
    </source>
</evidence>
<feature type="domain" description="4Fe-4S ferredoxin-type" evidence="23">
    <location>
        <begin position="339"/>
        <end position="369"/>
    </location>
</feature>
<keyword evidence="9" id="KW-0874">Quinone</keyword>
<keyword evidence="12" id="KW-1278">Translocase</keyword>
<evidence type="ECO:0000256" key="12">
    <source>
        <dbReference type="ARBA" id="ARBA00022967"/>
    </source>
</evidence>
<evidence type="ECO:0000256" key="16">
    <source>
        <dbReference type="ARBA" id="ARBA00023136"/>
    </source>
</evidence>
<keyword evidence="25" id="KW-1185">Reference proteome</keyword>
<keyword evidence="15" id="KW-0793">Thylakoid</keyword>
<dbReference type="InterPro" id="IPR017896">
    <property type="entry name" value="4Fe4S_Fe-S-bd"/>
</dbReference>
<keyword evidence="11" id="KW-0618">Plastoquinone</keyword>
<feature type="compositionally biased region" description="Polar residues" evidence="22">
    <location>
        <begin position="238"/>
        <end position="255"/>
    </location>
</feature>
<protein>
    <recommendedName>
        <fullName evidence="6">NAD(P)H-quinone oxidoreductase subunit 5, chloroplastic</fullName>
    </recommendedName>
    <alternativeName>
        <fullName evidence="18">NAD(P)H dehydrogenase subunit 5</fullName>
    </alternativeName>
    <alternativeName>
        <fullName evidence="17">NADH-plastoquinone oxidoreductase subunit 5</fullName>
    </alternativeName>
</protein>
<evidence type="ECO:0000256" key="13">
    <source>
        <dbReference type="ARBA" id="ARBA00022989"/>
    </source>
</evidence>
<keyword evidence="10" id="KW-0521">NADP</keyword>
<dbReference type="Gene3D" id="3.30.70.20">
    <property type="match status" value="1"/>
</dbReference>
<evidence type="ECO:0000256" key="6">
    <source>
        <dbReference type="ARBA" id="ARBA00018648"/>
    </source>
</evidence>
<dbReference type="EMBL" id="JBBNAG010000018">
    <property type="protein sequence ID" value="KAK9080988.1"/>
    <property type="molecule type" value="Genomic_DNA"/>
</dbReference>
<dbReference type="InterPro" id="IPR018086">
    <property type="entry name" value="NADH_UbQ_OxRdtase_su1_CS"/>
</dbReference>
<evidence type="ECO:0000256" key="3">
    <source>
        <dbReference type="ARBA" id="ARBA00008200"/>
    </source>
</evidence>
<evidence type="ECO:0000256" key="2">
    <source>
        <dbReference type="ARBA" id="ARBA00004454"/>
    </source>
</evidence>
<keyword evidence="8 21" id="KW-0812">Transmembrane</keyword>
<evidence type="ECO:0000259" key="23">
    <source>
        <dbReference type="PROSITE" id="PS51379"/>
    </source>
</evidence>
<dbReference type="PROSITE" id="PS00668">
    <property type="entry name" value="COMPLEX1_ND1_2"/>
    <property type="match status" value="1"/>
</dbReference>
<organism evidence="24 25">
    <name type="scientific">Stephania cephalantha</name>
    <dbReference type="NCBI Taxonomy" id="152367"/>
    <lineage>
        <taxon>Eukaryota</taxon>
        <taxon>Viridiplantae</taxon>
        <taxon>Streptophyta</taxon>
        <taxon>Embryophyta</taxon>
        <taxon>Tracheophyta</taxon>
        <taxon>Spermatophyta</taxon>
        <taxon>Magnoliopsida</taxon>
        <taxon>Ranunculales</taxon>
        <taxon>Menispermaceae</taxon>
        <taxon>Menispermoideae</taxon>
        <taxon>Cissampelideae</taxon>
        <taxon>Stephania</taxon>
    </lineage>
</organism>
<evidence type="ECO:0000256" key="5">
    <source>
        <dbReference type="ARBA" id="ARBA00011199"/>
    </source>
</evidence>
<keyword evidence="13" id="KW-1133">Transmembrane helix</keyword>
<sequence>MFLYAPEKLVLEELSNRWVYTNEKKKNNLSNEFFNRIEALDRGFLALDVLEKRTRLCDDETEQKCLPKIDDPFLNGSYRGTIKELYSRSSINDDFIISIEDSIETIGRNKFHYIFTADYPEFELTNIDNPLTSIKEITGESPPKLKDPSLFLLSEQGKFLDSENKAEYFFTAVTTDLNDQTTRKKSIGLKEISKKVPRWAYKLTDDLKEQERENEEESTEDRGIRSRKAKRVVIFTDNEQNANTNTVPQNTSNRNPAAENGLDESISRHERVIGNRDENHYDLLVPENILSPRRRREFRIRICFNSEKVNVVVKNLVFPTGNNEAECERLPFDLPEAEEELVAGYQTEYSGCTQCVRACPTDVLEMIPWDGCKAKQIASAPRTEDCVDRDFAKEKAFSAAQNALIFQMFYEYAFLIAKYVSSELPFTNKENFDLINSFVKMGPNRIFWDQTINVIYNWSYNRGYIDAFYAITLTRGIGGLAELTHFVDRQVIDGITNGPPPSLGTNKGSTGIFTCCPSTTPFGLILGPDSPPVDEPCGGTLRFSGHWILTNVCVTQADSLASASSTPARANASLSGGTLPYRCIFTSHSFGRSLSPVHLRRKSARSARGQSPGLLPLLGSLRFHVLFHSPMGVLFTLPSRYYFAIGHPGVFSLARWSLLIHTGFHVPHATRVRA</sequence>
<keyword evidence="7" id="KW-0934">Plastid</keyword>
<dbReference type="GO" id="GO:0009060">
    <property type="term" value="P:aerobic respiration"/>
    <property type="evidence" value="ECO:0007669"/>
    <property type="project" value="TreeGrafter"/>
</dbReference>
<dbReference type="InterPro" id="IPR001694">
    <property type="entry name" value="NADH_UbQ_OxRdtase_su1/FPO"/>
</dbReference>
<evidence type="ECO:0000256" key="18">
    <source>
        <dbReference type="ARBA" id="ARBA00031649"/>
    </source>
</evidence>
<evidence type="ECO:0000256" key="8">
    <source>
        <dbReference type="ARBA" id="ARBA00022692"/>
    </source>
</evidence>
<comment type="subcellular location">
    <subcellularLocation>
        <location evidence="21">Cell membrane</location>
        <topology evidence="21">Multi-pass membrane protein</topology>
    </subcellularLocation>
    <subcellularLocation>
        <location evidence="2">Plastid</location>
        <location evidence="2">Chloroplast thylakoid membrane</location>
        <topology evidence="2">Multi-pass membrane protein</topology>
    </subcellularLocation>
</comment>
<dbReference type="GO" id="GO:0048038">
    <property type="term" value="F:quinone binding"/>
    <property type="evidence" value="ECO:0007669"/>
    <property type="project" value="UniProtKB-KW"/>
</dbReference>
<dbReference type="Pfam" id="PF01010">
    <property type="entry name" value="Proton_antipo_C"/>
    <property type="match status" value="1"/>
</dbReference>
<comment type="subunit">
    <text evidence="5">NDH is composed of at least 16 different subunits, 5 of which are encoded in the nucleus.</text>
</comment>
<evidence type="ECO:0000256" key="1">
    <source>
        <dbReference type="ARBA" id="ARBA00004059"/>
    </source>
</evidence>
<feature type="region of interest" description="Disordered" evidence="22">
    <location>
        <begin position="238"/>
        <end position="260"/>
    </location>
</feature>
<dbReference type="AlphaFoldDB" id="A0AAP0DX69"/>